<dbReference type="Gene3D" id="3.30.2290.10">
    <property type="entry name" value="PmbA/TldD superfamily"/>
    <property type="match status" value="1"/>
</dbReference>
<organism evidence="4 5">
    <name type="scientific">Pannus brasiliensis CCIBt3594</name>
    <dbReference type="NCBI Taxonomy" id="1427578"/>
    <lineage>
        <taxon>Bacteria</taxon>
        <taxon>Bacillati</taxon>
        <taxon>Cyanobacteriota</taxon>
        <taxon>Cyanophyceae</taxon>
        <taxon>Oscillatoriophycideae</taxon>
        <taxon>Chroococcales</taxon>
        <taxon>Microcystaceae</taxon>
        <taxon>Pannus</taxon>
    </lineage>
</organism>
<proteinExistence type="inferred from homology"/>
<accession>A0AAW9QSZ3</accession>
<dbReference type="EMBL" id="JBAFSM010000022">
    <property type="protein sequence ID" value="MEG3437981.1"/>
    <property type="molecule type" value="Genomic_DNA"/>
</dbReference>
<dbReference type="InterPro" id="IPR035068">
    <property type="entry name" value="TldD/PmbA_N"/>
</dbReference>
<feature type="domain" description="Metalloprotease TldD/E C-terminal" evidence="3">
    <location>
        <begin position="211"/>
        <end position="427"/>
    </location>
</feature>
<evidence type="ECO:0000259" key="3">
    <source>
        <dbReference type="Pfam" id="PF19289"/>
    </source>
</evidence>
<dbReference type="Pfam" id="PF19289">
    <property type="entry name" value="PmbA_TldD_3rd"/>
    <property type="match status" value="1"/>
</dbReference>
<dbReference type="Proteomes" id="UP001328733">
    <property type="component" value="Unassembled WGS sequence"/>
</dbReference>
<comment type="caution">
    <text evidence="4">The sequence shown here is derived from an EMBL/GenBank/DDBJ whole genome shotgun (WGS) entry which is preliminary data.</text>
</comment>
<dbReference type="RefSeq" id="WP_332865464.1">
    <property type="nucleotide sequence ID" value="NZ_JBAFSM010000022.1"/>
</dbReference>
<dbReference type="GO" id="GO:0008237">
    <property type="term" value="F:metallopeptidase activity"/>
    <property type="evidence" value="ECO:0007669"/>
    <property type="project" value="InterPro"/>
</dbReference>
<reference evidence="4 5" key="1">
    <citation type="submission" date="2024-01" db="EMBL/GenBank/DDBJ databases">
        <title>Genomic insights into the taxonomy and metabolism of the cyanobacterium Pannus brasiliensis CCIBt3594.</title>
        <authorList>
            <person name="Machado M."/>
            <person name="Botero N.B."/>
            <person name="Andreote A.P.D."/>
            <person name="Feitosa A.M.T."/>
            <person name="Popin R."/>
            <person name="Sivonen K."/>
            <person name="Fiore M.F."/>
        </authorList>
    </citation>
    <scope>NUCLEOTIDE SEQUENCE [LARGE SCALE GENOMIC DNA]</scope>
    <source>
        <strain evidence="4 5">CCIBt3594</strain>
    </source>
</reference>
<dbReference type="Pfam" id="PF01523">
    <property type="entry name" value="PmbA_TldD_1st"/>
    <property type="match status" value="1"/>
</dbReference>
<evidence type="ECO:0000259" key="2">
    <source>
        <dbReference type="Pfam" id="PF01523"/>
    </source>
</evidence>
<dbReference type="GO" id="GO:0006508">
    <property type="term" value="P:proteolysis"/>
    <property type="evidence" value="ECO:0007669"/>
    <property type="project" value="InterPro"/>
</dbReference>
<dbReference type="PANTHER" id="PTHR43421">
    <property type="entry name" value="METALLOPROTEASE PMBA"/>
    <property type="match status" value="1"/>
</dbReference>
<dbReference type="AlphaFoldDB" id="A0AAW9QSZ3"/>
<protein>
    <submittedName>
        <fullName evidence="4">TldD/PmbA family protein</fullName>
    </submittedName>
</protein>
<name>A0AAW9QSZ3_9CHRO</name>
<dbReference type="InterPro" id="IPR047657">
    <property type="entry name" value="PmbA"/>
</dbReference>
<evidence type="ECO:0000313" key="4">
    <source>
        <dbReference type="EMBL" id="MEG3437981.1"/>
    </source>
</evidence>
<dbReference type="InterPro" id="IPR036059">
    <property type="entry name" value="TldD/PmbA_sf"/>
</dbReference>
<gene>
    <name evidence="4" type="ORF">V0288_12705</name>
</gene>
<evidence type="ECO:0000313" key="5">
    <source>
        <dbReference type="Proteomes" id="UP001328733"/>
    </source>
</evidence>
<evidence type="ECO:0000256" key="1">
    <source>
        <dbReference type="ARBA" id="ARBA00005836"/>
    </source>
</evidence>
<sequence length="427" mass="46809">MTIDPREIIDLALKSGASRAEVYQSSSISRPVFFEANRLKQLESSESEGTALRLWREGCPGLAVGYGDVEPSVLVETALELSRLNVPEEIEFSPPREAIYPEVGRSIEVEALIDMGTEIIARIRDKYPEVLCSGELECERDTTRLVNSEGLYCEYIDTAVSYYAGIEWVRGEDFLAVYDGEYTRGIPNPDPIVEQLLQRLQWAEANVSPPTGRVPILFTPNAATMLWGTVAAALNGKQVLEKSSPWSEKIGESVVSEQITMSQQPDRDPYGCPFDDEGTPTRFLSLLEKGRVREFYLDRTTARILGKQTTGNGFRPSLGVYPMPDLVNLIIEPGEGTLAELIAGLDDAVVIDQILGHGADISGDFSVNIDLGYRVQKGKITGRVKDTMVAGNVYTALQQTIALGADNQWNGSCYTPSIVVDSLSVVG</sequence>
<dbReference type="PANTHER" id="PTHR43421:SF1">
    <property type="entry name" value="METALLOPROTEASE PMBA"/>
    <property type="match status" value="1"/>
</dbReference>
<dbReference type="InterPro" id="IPR002510">
    <property type="entry name" value="Metalloprtase-TldD/E_N"/>
</dbReference>
<keyword evidence="5" id="KW-1185">Reference proteome</keyword>
<feature type="domain" description="Metalloprotease TldD/E N-terminal" evidence="2">
    <location>
        <begin position="20"/>
        <end position="68"/>
    </location>
</feature>
<dbReference type="GO" id="GO:0005829">
    <property type="term" value="C:cytosol"/>
    <property type="evidence" value="ECO:0007669"/>
    <property type="project" value="TreeGrafter"/>
</dbReference>
<dbReference type="InterPro" id="IPR045569">
    <property type="entry name" value="Metalloprtase-TldD/E_C"/>
</dbReference>
<dbReference type="SUPFAM" id="SSF111283">
    <property type="entry name" value="Putative modulator of DNA gyrase, PmbA/TldD"/>
    <property type="match status" value="1"/>
</dbReference>
<comment type="similarity">
    <text evidence="1">Belongs to the peptidase U62 family.</text>
</comment>